<comment type="caution">
    <text evidence="25">The sequence shown here is derived from an EMBL/GenBank/DDBJ whole genome shotgun (WGS) entry which is preliminary data.</text>
</comment>
<evidence type="ECO:0000256" key="6">
    <source>
        <dbReference type="ARBA" id="ARBA00022617"/>
    </source>
</evidence>
<reference evidence="25" key="1">
    <citation type="journal article" date="2021" name="Nat. Commun.">
        <title>Genetic determinants of endophytism in the Arabidopsis root mycobiome.</title>
        <authorList>
            <person name="Mesny F."/>
            <person name="Miyauchi S."/>
            <person name="Thiergart T."/>
            <person name="Pickel B."/>
            <person name="Atanasova L."/>
            <person name="Karlsson M."/>
            <person name="Huettel B."/>
            <person name="Barry K.W."/>
            <person name="Haridas S."/>
            <person name="Chen C."/>
            <person name="Bauer D."/>
            <person name="Andreopoulos W."/>
            <person name="Pangilinan J."/>
            <person name="LaButti K."/>
            <person name="Riley R."/>
            <person name="Lipzen A."/>
            <person name="Clum A."/>
            <person name="Drula E."/>
            <person name="Henrissat B."/>
            <person name="Kohler A."/>
            <person name="Grigoriev I.V."/>
            <person name="Martin F.M."/>
            <person name="Hacquard S."/>
        </authorList>
    </citation>
    <scope>NUCLEOTIDE SEQUENCE</scope>
    <source>
        <strain evidence="25">MPI-SDFR-AT-0117</strain>
    </source>
</reference>
<protein>
    <recommendedName>
        <fullName evidence="18">L-lactate dehydrogenase (cytochrome)</fullName>
        <ecNumber evidence="17">1.1.2.3</ecNumber>
    </recommendedName>
    <alternativeName>
        <fullName evidence="20">Cytochrome b2</fullName>
    </alternativeName>
    <alternativeName>
        <fullName evidence="19">Flavocytochrome b2</fullName>
    </alternativeName>
    <alternativeName>
        <fullName evidence="21">L-lactate ferricytochrome c oxidoreductase</fullName>
    </alternativeName>
</protein>
<evidence type="ECO:0000313" key="25">
    <source>
        <dbReference type="EMBL" id="KAH6681172.1"/>
    </source>
</evidence>
<dbReference type="GO" id="GO:0004460">
    <property type="term" value="F:L-lactate dehydrogenase (cytochrome) activity"/>
    <property type="evidence" value="ECO:0007669"/>
    <property type="project" value="UniProtKB-EC"/>
</dbReference>
<dbReference type="PROSITE" id="PS00191">
    <property type="entry name" value="CYTOCHROME_B5_1"/>
    <property type="match status" value="1"/>
</dbReference>
<evidence type="ECO:0000256" key="15">
    <source>
        <dbReference type="ARBA" id="ARBA00061137"/>
    </source>
</evidence>
<accession>A0A9P8V7F6</accession>
<dbReference type="OrthoDB" id="1925334at2759"/>
<evidence type="ECO:0000256" key="20">
    <source>
        <dbReference type="ARBA" id="ARBA00078774"/>
    </source>
</evidence>
<dbReference type="SMART" id="SM01117">
    <property type="entry name" value="Cyt-b5"/>
    <property type="match status" value="1"/>
</dbReference>
<evidence type="ECO:0000256" key="10">
    <source>
        <dbReference type="ARBA" id="ARBA00022946"/>
    </source>
</evidence>
<dbReference type="GO" id="GO:0046872">
    <property type="term" value="F:metal ion binding"/>
    <property type="evidence" value="ECO:0007669"/>
    <property type="project" value="UniProtKB-UniRule"/>
</dbReference>
<dbReference type="Pfam" id="PF00173">
    <property type="entry name" value="Cyt-b5"/>
    <property type="match status" value="1"/>
</dbReference>
<evidence type="ECO:0000256" key="22">
    <source>
        <dbReference type="RuleBase" id="RU362121"/>
    </source>
</evidence>
<evidence type="ECO:0000256" key="21">
    <source>
        <dbReference type="ARBA" id="ARBA00078938"/>
    </source>
</evidence>
<feature type="domain" description="FMN hydroxy acid dehydrogenase" evidence="24">
    <location>
        <begin position="111"/>
        <end position="471"/>
    </location>
</feature>
<comment type="similarity">
    <text evidence="22">Belongs to the cytochrome b5 family.</text>
</comment>
<keyword evidence="12 22" id="KW-0408">Iron</keyword>
<evidence type="ECO:0000256" key="11">
    <source>
        <dbReference type="ARBA" id="ARBA00023002"/>
    </source>
</evidence>
<evidence type="ECO:0000256" key="7">
    <source>
        <dbReference type="ARBA" id="ARBA00022630"/>
    </source>
</evidence>
<dbReference type="GO" id="GO:0020037">
    <property type="term" value="F:heme binding"/>
    <property type="evidence" value="ECO:0007669"/>
    <property type="project" value="UniProtKB-UniRule"/>
</dbReference>
<evidence type="ECO:0000256" key="17">
    <source>
        <dbReference type="ARBA" id="ARBA00066458"/>
    </source>
</evidence>
<evidence type="ECO:0000256" key="9">
    <source>
        <dbReference type="ARBA" id="ARBA00022723"/>
    </source>
</evidence>
<dbReference type="InterPro" id="IPR037458">
    <property type="entry name" value="L-MDH/L-LDH_FMN-bd"/>
</dbReference>
<dbReference type="SUPFAM" id="SSF55856">
    <property type="entry name" value="Cytochrome b5-like heme/steroid binding domain"/>
    <property type="match status" value="1"/>
</dbReference>
<feature type="domain" description="Cytochrome b5 heme-binding" evidence="23">
    <location>
        <begin position="7"/>
        <end position="83"/>
    </location>
</feature>
<dbReference type="EC" id="1.1.2.3" evidence="17"/>
<dbReference type="InterPro" id="IPR000262">
    <property type="entry name" value="FMN-dep_DH"/>
</dbReference>
<evidence type="ECO:0000313" key="26">
    <source>
        <dbReference type="Proteomes" id="UP000770015"/>
    </source>
</evidence>
<dbReference type="EMBL" id="JAGSXJ010000019">
    <property type="protein sequence ID" value="KAH6681172.1"/>
    <property type="molecule type" value="Genomic_DNA"/>
</dbReference>
<evidence type="ECO:0000256" key="14">
    <source>
        <dbReference type="ARBA" id="ARBA00052399"/>
    </source>
</evidence>
<dbReference type="InterPro" id="IPR008259">
    <property type="entry name" value="FMN_hydac_DH_AS"/>
</dbReference>
<keyword evidence="7" id="KW-0285">Flavoprotein</keyword>
<keyword evidence="5" id="KW-0813">Transport</keyword>
<dbReference type="InterPro" id="IPR037396">
    <property type="entry name" value="FMN_HAD"/>
</dbReference>
<dbReference type="InterPro" id="IPR018506">
    <property type="entry name" value="Cyt_B5_heme-BS"/>
</dbReference>
<evidence type="ECO:0000256" key="4">
    <source>
        <dbReference type="ARBA" id="ARBA00011881"/>
    </source>
</evidence>
<keyword evidence="9 22" id="KW-0479">Metal-binding</keyword>
<comment type="catalytic activity">
    <reaction evidence="14">
        <text>(S)-lactate + 2 Fe(III)-[cytochrome c] = 2 Fe(II)-[cytochrome c] + pyruvate + 2 H(+)</text>
        <dbReference type="Rhea" id="RHEA:19909"/>
        <dbReference type="Rhea" id="RHEA-COMP:10350"/>
        <dbReference type="Rhea" id="RHEA-COMP:14399"/>
        <dbReference type="ChEBI" id="CHEBI:15361"/>
        <dbReference type="ChEBI" id="CHEBI:15378"/>
        <dbReference type="ChEBI" id="CHEBI:16651"/>
        <dbReference type="ChEBI" id="CHEBI:29033"/>
        <dbReference type="ChEBI" id="CHEBI:29034"/>
        <dbReference type="EC" id="1.1.2.3"/>
    </reaction>
    <physiologicalReaction direction="left-to-right" evidence="14">
        <dbReference type="Rhea" id="RHEA:19910"/>
    </physiologicalReaction>
</comment>
<dbReference type="Pfam" id="PF01070">
    <property type="entry name" value="FMN_dh"/>
    <property type="match status" value="1"/>
</dbReference>
<dbReference type="PROSITE" id="PS50255">
    <property type="entry name" value="CYTOCHROME_B5_2"/>
    <property type="match status" value="1"/>
</dbReference>
<dbReference type="PROSITE" id="PS51349">
    <property type="entry name" value="FMN_HYDROXY_ACID_DH_2"/>
    <property type="match status" value="1"/>
</dbReference>
<dbReference type="PROSITE" id="PS00557">
    <property type="entry name" value="FMN_HYDROXY_ACID_DH_1"/>
    <property type="match status" value="1"/>
</dbReference>
<keyword evidence="6 22" id="KW-0349">Heme</keyword>
<dbReference type="Gene3D" id="3.10.120.10">
    <property type="entry name" value="Cytochrome b5-like heme/steroid binding domain"/>
    <property type="match status" value="1"/>
</dbReference>
<dbReference type="GO" id="GO:0006089">
    <property type="term" value="P:lactate metabolic process"/>
    <property type="evidence" value="ECO:0007669"/>
    <property type="project" value="TreeGrafter"/>
</dbReference>
<gene>
    <name evidence="25" type="ORF">F5X68DRAFT_223630</name>
</gene>
<evidence type="ECO:0000256" key="19">
    <source>
        <dbReference type="ARBA" id="ARBA00075949"/>
    </source>
</evidence>
<dbReference type="FunFam" id="3.20.20.70:FF:000062">
    <property type="entry name" value="Cytochrome b2, mitochondrial, putative"/>
    <property type="match status" value="1"/>
</dbReference>
<dbReference type="CDD" id="cd02922">
    <property type="entry name" value="FCB2_FMN"/>
    <property type="match status" value="1"/>
</dbReference>
<dbReference type="InterPro" id="IPR013785">
    <property type="entry name" value="Aldolase_TIM"/>
</dbReference>
<sequence>MHETTANPGIAYDEVQKHKSEDDCWVIIDGMVYDLTDFLQKHPGGADAILAMAGQDASSMFTMMHPPTALGTLPANHCLGPVDESTMPAVEEEALLSEADLQRQKSRDAMPAAEDMLLLDDFEVWAEKVLSEMAWAYYRSAADSEATFHENRNAVERYFFRPRVLRDMSHGSTATEVLGIPVSMPVMIAPAAMAKLGHPLGEVNMTKAAGTQGVIQIISANASCSVEELFEARIDGQPLFFQIYLDKNRENSKELLRKVEKLGASAIVFTVDVMQQTKRTLDVRTKTIANPSPKTPKAAAPAPAMAGVSASISGYQDFGLTWGDVDFIRENTTLPIIVKGVQSVEDVELCVKSKVQGVILSNHGGRQADYAPAPIDILYELRVLRPDLFDKVEIMVDGGFRSGADVVKALALGAKAVGLGRPFLYANGTHGEDGVSRVFRIMHQEITNTMRNIGANTIRDLKPEMVGPAGPWVGRNRPAYLP</sequence>
<dbReference type="Proteomes" id="UP000770015">
    <property type="component" value="Unassembled WGS sequence"/>
</dbReference>
<dbReference type="Gene3D" id="3.20.20.70">
    <property type="entry name" value="Aldolase class I"/>
    <property type="match status" value="1"/>
</dbReference>
<evidence type="ECO:0000259" key="23">
    <source>
        <dbReference type="PROSITE" id="PS50255"/>
    </source>
</evidence>
<evidence type="ECO:0000259" key="24">
    <source>
        <dbReference type="PROSITE" id="PS51349"/>
    </source>
</evidence>
<evidence type="ECO:0000256" key="8">
    <source>
        <dbReference type="ARBA" id="ARBA00022643"/>
    </source>
</evidence>
<dbReference type="FunFam" id="3.10.120.10:FF:000009">
    <property type="entry name" value="Cytochrome b2, mitochondrial, putative"/>
    <property type="match status" value="1"/>
</dbReference>
<comment type="cofactor">
    <cofactor evidence="2">
        <name>heme b</name>
        <dbReference type="ChEBI" id="CHEBI:60344"/>
    </cofactor>
</comment>
<evidence type="ECO:0000256" key="16">
    <source>
        <dbReference type="ARBA" id="ARBA00061589"/>
    </source>
</evidence>
<evidence type="ECO:0000256" key="18">
    <source>
        <dbReference type="ARBA" id="ARBA00068515"/>
    </source>
</evidence>
<dbReference type="AlphaFoldDB" id="A0A9P8V7F6"/>
<dbReference type="InterPro" id="IPR001199">
    <property type="entry name" value="Cyt_B5-like_heme/steroid-bd"/>
</dbReference>
<keyword evidence="13" id="KW-0496">Mitochondrion</keyword>
<evidence type="ECO:0000256" key="3">
    <source>
        <dbReference type="ARBA" id="ARBA00004569"/>
    </source>
</evidence>
<keyword evidence="11" id="KW-0560">Oxidoreductase</keyword>
<comment type="subunit">
    <text evidence="4">Homotetramer.</text>
</comment>
<keyword evidence="26" id="KW-1185">Reference proteome</keyword>
<dbReference type="PANTHER" id="PTHR10578">
    <property type="entry name" value="S -2-HYDROXY-ACID OXIDASE-RELATED"/>
    <property type="match status" value="1"/>
</dbReference>
<dbReference type="PANTHER" id="PTHR10578:SF101">
    <property type="entry name" value="L-LACTATE DEHYDROGENASE (CYTOCHROME B2)"/>
    <property type="match status" value="1"/>
</dbReference>
<dbReference type="GO" id="GO:0005758">
    <property type="term" value="C:mitochondrial intermembrane space"/>
    <property type="evidence" value="ECO:0007669"/>
    <property type="project" value="UniProtKB-SubCell"/>
</dbReference>
<dbReference type="PRINTS" id="PR00363">
    <property type="entry name" value="CYTOCHROMEB5"/>
</dbReference>
<proteinExistence type="inferred from homology"/>
<comment type="similarity">
    <text evidence="15">In the C-terminal section; belongs to the FMN-dependent alpha-hydroxy acid dehydrogenase family.</text>
</comment>
<evidence type="ECO:0000256" key="12">
    <source>
        <dbReference type="ARBA" id="ARBA00023004"/>
    </source>
</evidence>
<organism evidence="25 26">
    <name type="scientific">Plectosphaerella plurivora</name>
    <dbReference type="NCBI Taxonomy" id="936078"/>
    <lineage>
        <taxon>Eukaryota</taxon>
        <taxon>Fungi</taxon>
        <taxon>Dikarya</taxon>
        <taxon>Ascomycota</taxon>
        <taxon>Pezizomycotina</taxon>
        <taxon>Sordariomycetes</taxon>
        <taxon>Hypocreomycetidae</taxon>
        <taxon>Glomerellales</taxon>
        <taxon>Plectosphaerellaceae</taxon>
        <taxon>Plectosphaerella</taxon>
    </lineage>
</organism>
<keyword evidence="10" id="KW-0809">Transit peptide</keyword>
<evidence type="ECO:0000256" key="2">
    <source>
        <dbReference type="ARBA" id="ARBA00001970"/>
    </source>
</evidence>
<keyword evidence="8" id="KW-0288">FMN</keyword>
<comment type="similarity">
    <text evidence="16">In the N-terminal section; belongs to the cytochrome b5 family.</text>
</comment>
<dbReference type="InterPro" id="IPR036400">
    <property type="entry name" value="Cyt_B5-like_heme/steroid_sf"/>
</dbReference>
<evidence type="ECO:0000256" key="5">
    <source>
        <dbReference type="ARBA" id="ARBA00022448"/>
    </source>
</evidence>
<evidence type="ECO:0000256" key="13">
    <source>
        <dbReference type="ARBA" id="ARBA00023128"/>
    </source>
</evidence>
<name>A0A9P8V7F6_9PEZI</name>
<evidence type="ECO:0000256" key="1">
    <source>
        <dbReference type="ARBA" id="ARBA00001917"/>
    </source>
</evidence>
<comment type="subcellular location">
    <subcellularLocation>
        <location evidence="3">Mitochondrion intermembrane space</location>
    </subcellularLocation>
</comment>
<dbReference type="SUPFAM" id="SSF51395">
    <property type="entry name" value="FMN-linked oxidoreductases"/>
    <property type="match status" value="1"/>
</dbReference>
<comment type="cofactor">
    <cofactor evidence="1">
        <name>FMN</name>
        <dbReference type="ChEBI" id="CHEBI:58210"/>
    </cofactor>
</comment>